<dbReference type="SMART" id="SM00421">
    <property type="entry name" value="HTH_LUXR"/>
    <property type="match status" value="1"/>
</dbReference>
<dbReference type="RefSeq" id="WP_311671540.1">
    <property type="nucleotide sequence ID" value="NZ_JAVREQ010000001.1"/>
</dbReference>
<evidence type="ECO:0000256" key="2">
    <source>
        <dbReference type="ARBA" id="ARBA00023125"/>
    </source>
</evidence>
<dbReference type="PROSITE" id="PS00622">
    <property type="entry name" value="HTH_LUXR_1"/>
    <property type="match status" value="1"/>
</dbReference>
<dbReference type="CDD" id="cd06170">
    <property type="entry name" value="LuxR_C_like"/>
    <property type="match status" value="1"/>
</dbReference>
<name>A0ABU2NKT3_9ACTN</name>
<keyword evidence="1" id="KW-0805">Transcription regulation</keyword>
<dbReference type="Gene3D" id="3.40.50.2300">
    <property type="match status" value="1"/>
</dbReference>
<accession>A0ABU2NKT3</accession>
<dbReference type="InterPro" id="IPR016032">
    <property type="entry name" value="Sig_transdc_resp-reg_C-effctor"/>
</dbReference>
<evidence type="ECO:0000313" key="6">
    <source>
        <dbReference type="Proteomes" id="UP001183414"/>
    </source>
</evidence>
<dbReference type="PANTHER" id="PTHR44688:SF16">
    <property type="entry name" value="DNA-BINDING TRANSCRIPTIONAL ACTIVATOR DEVR_DOSR"/>
    <property type="match status" value="1"/>
</dbReference>
<dbReference type="SUPFAM" id="SSF46894">
    <property type="entry name" value="C-terminal effector domain of the bipartite response regulators"/>
    <property type="match status" value="1"/>
</dbReference>
<dbReference type="Pfam" id="PF00196">
    <property type="entry name" value="GerE"/>
    <property type="match status" value="1"/>
</dbReference>
<keyword evidence="6" id="KW-1185">Reference proteome</keyword>
<keyword evidence="3" id="KW-0804">Transcription</keyword>
<dbReference type="PROSITE" id="PS50043">
    <property type="entry name" value="HTH_LUXR_2"/>
    <property type="match status" value="1"/>
</dbReference>
<reference evidence="6" key="1">
    <citation type="submission" date="2023-07" db="EMBL/GenBank/DDBJ databases">
        <title>30 novel species of actinomycetes from the DSMZ collection.</title>
        <authorList>
            <person name="Nouioui I."/>
        </authorList>
    </citation>
    <scope>NUCLEOTIDE SEQUENCE [LARGE SCALE GENOMIC DNA]</scope>
    <source>
        <strain evidence="6">DSM 42041</strain>
    </source>
</reference>
<organism evidence="5 6">
    <name type="scientific">Streptomyces hazeniae</name>
    <dbReference type="NCBI Taxonomy" id="3075538"/>
    <lineage>
        <taxon>Bacteria</taxon>
        <taxon>Bacillati</taxon>
        <taxon>Actinomycetota</taxon>
        <taxon>Actinomycetes</taxon>
        <taxon>Kitasatosporales</taxon>
        <taxon>Streptomycetaceae</taxon>
        <taxon>Streptomyces</taxon>
    </lineage>
</organism>
<evidence type="ECO:0000256" key="3">
    <source>
        <dbReference type="ARBA" id="ARBA00023163"/>
    </source>
</evidence>
<protein>
    <submittedName>
        <fullName evidence="5">Response regulator transcription factor</fullName>
    </submittedName>
</protein>
<dbReference type="InterPro" id="IPR000792">
    <property type="entry name" value="Tscrpt_reg_LuxR_C"/>
</dbReference>
<evidence type="ECO:0000259" key="4">
    <source>
        <dbReference type="PROSITE" id="PS50043"/>
    </source>
</evidence>
<evidence type="ECO:0000313" key="5">
    <source>
        <dbReference type="EMBL" id="MDT0377589.1"/>
    </source>
</evidence>
<dbReference type="PANTHER" id="PTHR44688">
    <property type="entry name" value="DNA-BINDING TRANSCRIPTIONAL ACTIVATOR DEVR_DOSR"/>
    <property type="match status" value="1"/>
</dbReference>
<feature type="domain" description="HTH luxR-type" evidence="4">
    <location>
        <begin position="144"/>
        <end position="209"/>
    </location>
</feature>
<sequence length="218" mass="22860">MLSVGLITSDNKHLSHVLGLALDRFHIEITLNGATAGEALAHPEACGVDIWVARLPGERAETLSTLLPGRSDPTQPGPLAVVCDGSRTQVAAAMANGASAIVLPDDTVFDTAAAIHAAAACALFVSPRLLRRVDGRLTDVLTARVPSPKVLTEREERVLSLMSAGMSNAQIGRTLFISPTTVSTHVGNILRKLEAGNRTAAVITALEMSLIAPPVRRP</sequence>
<dbReference type="EMBL" id="JAVREQ010000001">
    <property type="protein sequence ID" value="MDT0377589.1"/>
    <property type="molecule type" value="Genomic_DNA"/>
</dbReference>
<comment type="caution">
    <text evidence="5">The sequence shown here is derived from an EMBL/GenBank/DDBJ whole genome shotgun (WGS) entry which is preliminary data.</text>
</comment>
<dbReference type="Proteomes" id="UP001183414">
    <property type="component" value="Unassembled WGS sequence"/>
</dbReference>
<dbReference type="PRINTS" id="PR00038">
    <property type="entry name" value="HTHLUXR"/>
</dbReference>
<proteinExistence type="predicted"/>
<keyword evidence="2" id="KW-0238">DNA-binding</keyword>
<gene>
    <name evidence="5" type="ORF">RM572_02215</name>
</gene>
<evidence type="ECO:0000256" key="1">
    <source>
        <dbReference type="ARBA" id="ARBA00023015"/>
    </source>
</evidence>